<reference evidence="1" key="1">
    <citation type="submission" date="2021-01" db="EMBL/GenBank/DDBJ databases">
        <title>Ramlibacter sp. strain AW1 16S ribosomal RNA gene Genome sequencing and assembly.</title>
        <authorList>
            <person name="Kang M."/>
        </authorList>
    </citation>
    <scope>NUCLEOTIDE SEQUENCE</scope>
    <source>
        <strain evidence="1">AW1</strain>
    </source>
</reference>
<dbReference type="Proteomes" id="UP000613011">
    <property type="component" value="Unassembled WGS sequence"/>
</dbReference>
<proteinExistence type="predicted"/>
<dbReference type="Pfam" id="PF13852">
    <property type="entry name" value="DUF4197"/>
    <property type="match status" value="1"/>
</dbReference>
<accession>A0A937D7Y7</accession>
<dbReference type="InterPro" id="IPR025245">
    <property type="entry name" value="DUF4197"/>
</dbReference>
<dbReference type="EMBL" id="JAEQNA010000008">
    <property type="protein sequence ID" value="MBL0422498.1"/>
    <property type="molecule type" value="Genomic_DNA"/>
</dbReference>
<dbReference type="AlphaFoldDB" id="A0A937D7Y7"/>
<comment type="caution">
    <text evidence="1">The sequence shown here is derived from an EMBL/GenBank/DDBJ whole genome shotgun (WGS) entry which is preliminary data.</text>
</comment>
<evidence type="ECO:0000313" key="2">
    <source>
        <dbReference type="Proteomes" id="UP000613011"/>
    </source>
</evidence>
<organism evidence="1 2">
    <name type="scientific">Ramlibacter aurantiacus</name>
    <dbReference type="NCBI Taxonomy" id="2801330"/>
    <lineage>
        <taxon>Bacteria</taxon>
        <taxon>Pseudomonadati</taxon>
        <taxon>Pseudomonadota</taxon>
        <taxon>Betaproteobacteria</taxon>
        <taxon>Burkholderiales</taxon>
        <taxon>Comamonadaceae</taxon>
        <taxon>Ramlibacter</taxon>
    </lineage>
</organism>
<dbReference type="RefSeq" id="WP_201685571.1">
    <property type="nucleotide sequence ID" value="NZ_JAEQNA010000008.1"/>
</dbReference>
<keyword evidence="2" id="KW-1185">Reference proteome</keyword>
<name>A0A937D7Y7_9BURK</name>
<protein>
    <submittedName>
        <fullName evidence="1">DUF4197 domain-containing protein</fullName>
    </submittedName>
</protein>
<sequence>MNRREFNLMLAGAGIFTCLTPTSSHAFGLADLSNREVDQGVKTALEQGAIAAVGLLGRPDGFLGNPKVRIPLPGILQQGAGLLKAMGRGQQIEELEVAMNRAAEAAVPMAKEMLVNAARSITVNDARGILTGGETSVTDFFAGKTREPLTIKFLPVVKTAIQKVGLAQKYNAVAGKIAGTGLVGKQDANLEHYVTGKSLDGLYFMIGEEEKKIRSNPAAAGSAVLRKVFGALK</sequence>
<gene>
    <name evidence="1" type="ORF">JI739_19285</name>
</gene>
<evidence type="ECO:0000313" key="1">
    <source>
        <dbReference type="EMBL" id="MBL0422498.1"/>
    </source>
</evidence>